<dbReference type="PANTHER" id="PTHR38780:SF1">
    <property type="entry name" value="PROTEIN TUSC"/>
    <property type="match status" value="1"/>
</dbReference>
<dbReference type="RefSeq" id="WP_091332603.1">
    <property type="nucleotide sequence ID" value="NZ_FNOW01000009.1"/>
</dbReference>
<dbReference type="STRING" id="61595.SAMN05421644_10965"/>
<dbReference type="NCBIfam" id="TIGR03010">
    <property type="entry name" value="sulf_tusC_dsrF"/>
    <property type="match status" value="1"/>
</dbReference>
<dbReference type="InterPro" id="IPR027396">
    <property type="entry name" value="DsrEFH-like"/>
</dbReference>
<evidence type="ECO:0000313" key="2">
    <source>
        <dbReference type="EMBL" id="SDX68179.1"/>
    </source>
</evidence>
<gene>
    <name evidence="2" type="ORF">SAMN05421644_10965</name>
</gene>
<dbReference type="Pfam" id="PF02635">
    <property type="entry name" value="DsrE"/>
    <property type="match status" value="1"/>
</dbReference>
<reference evidence="3" key="1">
    <citation type="submission" date="2016-10" db="EMBL/GenBank/DDBJ databases">
        <authorList>
            <person name="Varghese N."/>
            <person name="Submissions S."/>
        </authorList>
    </citation>
    <scope>NUCLEOTIDE SEQUENCE [LARGE SCALE GENOMIC DNA]</scope>
    <source>
        <strain evidence="3">DSM 173</strain>
    </source>
</reference>
<evidence type="ECO:0000313" key="3">
    <source>
        <dbReference type="Proteomes" id="UP000198672"/>
    </source>
</evidence>
<dbReference type="EMBL" id="FNOW01000009">
    <property type="protein sequence ID" value="SDX68179.1"/>
    <property type="molecule type" value="Genomic_DNA"/>
</dbReference>
<dbReference type="Gene3D" id="3.40.1260.10">
    <property type="entry name" value="DsrEFH-like"/>
    <property type="match status" value="1"/>
</dbReference>
<dbReference type="Proteomes" id="UP000198672">
    <property type="component" value="Unassembled WGS sequence"/>
</dbReference>
<sequence>MSEVVKKFMYLNRKAPYGTIYAWEALEVVLIGAAFDQYVCVLFLDDGVYQLTKGQDTKGIGMKNFSPTYRTLGDYEVRRIYVDRASLEARGLTQDDLVEIAYEDMETEEEFDNIVEVIDSARVSELMNESDAIFSF</sequence>
<name>A0A1H3DR99_ALLWA</name>
<keyword evidence="3" id="KW-1185">Reference proteome</keyword>
<dbReference type="AlphaFoldDB" id="A0A1H3DR99"/>
<dbReference type="InterPro" id="IPR017462">
    <property type="entry name" value="Sulphur_relay_TusC/DsrF"/>
</dbReference>
<organism evidence="2 3">
    <name type="scientific">Allochromatium warmingii</name>
    <name type="common">Chromatium warmingii</name>
    <dbReference type="NCBI Taxonomy" id="61595"/>
    <lineage>
        <taxon>Bacteria</taxon>
        <taxon>Pseudomonadati</taxon>
        <taxon>Pseudomonadota</taxon>
        <taxon>Gammaproteobacteria</taxon>
        <taxon>Chromatiales</taxon>
        <taxon>Chromatiaceae</taxon>
        <taxon>Allochromatium</taxon>
    </lineage>
</organism>
<protein>
    <submittedName>
        <fullName evidence="2">tRNA 2-thiouridine synthesizing protein C</fullName>
    </submittedName>
</protein>
<dbReference type="PANTHER" id="PTHR38780">
    <property type="entry name" value="PROTEIN TUSC"/>
    <property type="match status" value="1"/>
</dbReference>
<dbReference type="InterPro" id="IPR003787">
    <property type="entry name" value="Sulphur_relay_DsrE/F-like"/>
</dbReference>
<proteinExistence type="inferred from homology"/>
<dbReference type="OrthoDB" id="9789418at2"/>
<accession>A0A1H3DR99</accession>
<evidence type="ECO:0000256" key="1">
    <source>
        <dbReference type="ARBA" id="ARBA00005996"/>
    </source>
</evidence>
<dbReference type="SUPFAM" id="SSF75169">
    <property type="entry name" value="DsrEFH-like"/>
    <property type="match status" value="1"/>
</dbReference>
<comment type="similarity">
    <text evidence="1">Belongs to the DsrF/TusC family.</text>
</comment>